<gene>
    <name evidence="2" type="ORF">GCM10011517_04160</name>
</gene>
<comment type="caution">
    <text evidence="2">The sequence shown here is derived from an EMBL/GenBank/DDBJ whole genome shotgun (WGS) entry which is preliminary data.</text>
</comment>
<dbReference type="InterPro" id="IPR043968">
    <property type="entry name" value="SGNH"/>
</dbReference>
<protein>
    <recommendedName>
        <fullName evidence="1">SGNH domain-containing protein</fullName>
    </recommendedName>
</protein>
<name>A0A917AAS2_9RHOB</name>
<accession>A0A917AAS2</accession>
<organism evidence="2 3">
    <name type="scientific">Actibacterium pelagium</name>
    <dbReference type="NCBI Taxonomy" id="2029103"/>
    <lineage>
        <taxon>Bacteria</taxon>
        <taxon>Pseudomonadati</taxon>
        <taxon>Pseudomonadota</taxon>
        <taxon>Alphaproteobacteria</taxon>
        <taxon>Rhodobacterales</taxon>
        <taxon>Roseobacteraceae</taxon>
        <taxon>Actibacterium</taxon>
    </lineage>
</organism>
<feature type="domain" description="SGNH" evidence="1">
    <location>
        <begin position="8"/>
        <end position="54"/>
    </location>
</feature>
<dbReference type="Pfam" id="PF19040">
    <property type="entry name" value="SGNH"/>
    <property type="match status" value="1"/>
</dbReference>
<proteinExistence type="predicted"/>
<dbReference type="AlphaFoldDB" id="A0A917AAS2"/>
<evidence type="ECO:0000313" key="3">
    <source>
        <dbReference type="Proteomes" id="UP000606730"/>
    </source>
</evidence>
<reference evidence="2" key="1">
    <citation type="journal article" date="2014" name="Int. J. Syst. Evol. Microbiol.">
        <title>Complete genome sequence of Corynebacterium casei LMG S-19264T (=DSM 44701T), isolated from a smear-ripened cheese.</title>
        <authorList>
            <consortium name="US DOE Joint Genome Institute (JGI-PGF)"/>
            <person name="Walter F."/>
            <person name="Albersmeier A."/>
            <person name="Kalinowski J."/>
            <person name="Ruckert C."/>
        </authorList>
    </citation>
    <scope>NUCLEOTIDE SEQUENCE</scope>
    <source>
        <strain evidence="2">CGMCC 1.16012</strain>
    </source>
</reference>
<evidence type="ECO:0000259" key="1">
    <source>
        <dbReference type="Pfam" id="PF19040"/>
    </source>
</evidence>
<dbReference type="Proteomes" id="UP000606730">
    <property type="component" value="Unassembled WGS sequence"/>
</dbReference>
<dbReference type="EMBL" id="BMKN01000001">
    <property type="protein sequence ID" value="GGE39629.1"/>
    <property type="molecule type" value="Genomic_DNA"/>
</dbReference>
<sequence>MVTAKLAERYRILALSPLYCDEELCVPAKEGISLFRDAGHLSIEGAHWIGSRLTKPQLEAVTNYPAK</sequence>
<keyword evidence="3" id="KW-1185">Reference proteome</keyword>
<reference evidence="2" key="2">
    <citation type="submission" date="2020-09" db="EMBL/GenBank/DDBJ databases">
        <authorList>
            <person name="Sun Q."/>
            <person name="Zhou Y."/>
        </authorList>
    </citation>
    <scope>NUCLEOTIDE SEQUENCE</scope>
    <source>
        <strain evidence="2">CGMCC 1.16012</strain>
    </source>
</reference>
<evidence type="ECO:0000313" key="2">
    <source>
        <dbReference type="EMBL" id="GGE39629.1"/>
    </source>
</evidence>